<dbReference type="Gene3D" id="2.60.40.2030">
    <property type="match status" value="1"/>
</dbReference>
<keyword evidence="2" id="KW-0677">Repeat</keyword>
<dbReference type="SUPFAM" id="SSF141072">
    <property type="entry name" value="CalX-like"/>
    <property type="match status" value="1"/>
</dbReference>
<dbReference type="EMBL" id="JAATJH010000001">
    <property type="protein sequence ID" value="NJC24835.1"/>
    <property type="molecule type" value="Genomic_DNA"/>
</dbReference>
<dbReference type="InterPro" id="IPR003644">
    <property type="entry name" value="Calx_beta"/>
</dbReference>
<accession>A0ABX0X6J3</accession>
<evidence type="ECO:0000313" key="6">
    <source>
        <dbReference type="EMBL" id="NJC24835.1"/>
    </source>
</evidence>
<dbReference type="CDD" id="cd04486">
    <property type="entry name" value="YhcR_OBF_like"/>
    <property type="match status" value="1"/>
</dbReference>
<evidence type="ECO:0000259" key="5">
    <source>
        <dbReference type="Pfam" id="PF03160"/>
    </source>
</evidence>
<sequence length="1050" mass="109930">MRYFYLLLTLAVSFSLSAQQVIMTGVLDGTAGGTPRAVELYIDGTVDLSAYQLVRYANGSDAPGNPDALSGTYTDEFVYVVNNTSVENFQSAFGSTGKFANQLTGNGIQGTGDDIFAVTLLDGTIVDQAGGVIGERVNLYQDSYIYRVSGTGPDVVWTPENWLNVGINDVLDGKELSEYATIVPFSSYTPGAAGPSITVAAGDNLAEPTTNGGFTVTLSEPATSDLTITYTVSGTATVGTDYVDPKSGSIFFEQGATVLALPIEVLDDSEAESVETITITLDSATDGTYSLGDSATISIIDDEPVTLTLISAVQGTGMSSPSEGQFASVRGVVVGDFQGASGVGLGGFFVQEEDSDADGDSLSSEGIWIFQGDTGVVVNVGDLVTVTGAVQENRGLTQLDATVTGGKISIESIGNSLPTTISLFLPLTSDTVYEAVEGMRITLAQPAYVTNNFSLGRFGEVEVSVGQRLIQFTECNAPDADALAIYNAEQTARRLIVDDGRSGSNVYPLILPDGTELSATNTLRAGAVFTGLTGIIDERFTGYRLQPTGAGVLSENERPTTSPEVGGNLKIVGMNVLNYFTTLGRAGRGADNQEEFDRQEAKIVAAICELDADILGLVEIENDTANETTQALIAAINASCGKQYTAVAVDETGTDQIKVQLIYDAAVVDTVGASAFIQLARGNRVPVAQTFEIIEATNSGLGEQITVVVNHFKSKGGSCGDGDDDLGGAGSCNGTRVAAANTLRTWLATDPTGTGVSAQLVIGDLNAYRMEEPIISFTDAGYIDLVTAFAPGESFPCGSRPSYVFDGEWGSLDYALASPELAPFVTGAAPWEVNASEPTVLDYNTEDRDSMLYDTSFYRFSDHNPVVVGVQLGTSVTAQITSFTGEAVDGDVVLAWTTSAERGTSTFEVQRQGILDTFNTIGTVTAAGDSDVELAYTFTDEDATVGSNVYRLRTLAVDGSVAISNTVTVSVEATNSVRIARTGAGSYRLSEAPIGTVYALTTVGGSIVQTGRVDYATADVDGTALPAGIYFLGLTLPDGQLKVFKLLFGR</sequence>
<feature type="chain" id="PRO_5045971434" description="Calx-beta domain-containing protein" evidence="4">
    <location>
        <begin position="19"/>
        <end position="1050"/>
    </location>
</feature>
<keyword evidence="1 4" id="KW-0732">Signal</keyword>
<keyword evidence="7" id="KW-1185">Reference proteome</keyword>
<reference evidence="6 7" key="1">
    <citation type="submission" date="2020-03" db="EMBL/GenBank/DDBJ databases">
        <title>Genomic Encyclopedia of Type Strains, Phase IV (KMG-IV): sequencing the most valuable type-strain genomes for metagenomic binning, comparative biology and taxonomic classification.</title>
        <authorList>
            <person name="Goeker M."/>
        </authorList>
    </citation>
    <scope>NUCLEOTIDE SEQUENCE [LARGE SCALE GENOMIC DNA]</scope>
    <source>
        <strain evidence="6 7">DSM 105096</strain>
    </source>
</reference>
<dbReference type="Pfam" id="PF03160">
    <property type="entry name" value="Calx-beta"/>
    <property type="match status" value="1"/>
</dbReference>
<dbReference type="SUPFAM" id="SSF56219">
    <property type="entry name" value="DNase I-like"/>
    <property type="match status" value="1"/>
</dbReference>
<evidence type="ECO:0000313" key="7">
    <source>
        <dbReference type="Proteomes" id="UP000770785"/>
    </source>
</evidence>
<protein>
    <recommendedName>
        <fullName evidence="5">Calx-beta domain-containing protein</fullName>
    </recommendedName>
</protein>
<dbReference type="NCBIfam" id="NF033681">
    <property type="entry name" value="ExeM_NucH_DNase"/>
    <property type="match status" value="1"/>
</dbReference>
<evidence type="ECO:0000256" key="3">
    <source>
        <dbReference type="ARBA" id="ARBA00022837"/>
    </source>
</evidence>
<dbReference type="InterPro" id="IPR047971">
    <property type="entry name" value="ExeM-like"/>
</dbReference>
<dbReference type="PANTHER" id="PTHR42834">
    <property type="entry name" value="ENDONUCLEASE/EXONUCLEASE/PHOSPHATASE FAMILY PROTEIN (AFU_ORTHOLOGUE AFUA_3G09210)"/>
    <property type="match status" value="1"/>
</dbReference>
<gene>
    <name evidence="6" type="ORF">GGR27_000316</name>
</gene>
<proteinExistence type="predicted"/>
<keyword evidence="3" id="KW-0106">Calcium</keyword>
<dbReference type="Gene3D" id="3.60.10.10">
    <property type="entry name" value="Endonuclease/exonuclease/phosphatase"/>
    <property type="match status" value="1"/>
</dbReference>
<dbReference type="Proteomes" id="UP000770785">
    <property type="component" value="Unassembled WGS sequence"/>
</dbReference>
<organism evidence="6 7">
    <name type="scientific">Neolewinella antarctica</name>
    <dbReference type="NCBI Taxonomy" id="442734"/>
    <lineage>
        <taxon>Bacteria</taxon>
        <taxon>Pseudomonadati</taxon>
        <taxon>Bacteroidota</taxon>
        <taxon>Saprospiria</taxon>
        <taxon>Saprospirales</taxon>
        <taxon>Lewinellaceae</taxon>
        <taxon>Neolewinella</taxon>
    </lineage>
</organism>
<dbReference type="InterPro" id="IPR036691">
    <property type="entry name" value="Endo/exonu/phosph_ase_sf"/>
</dbReference>
<dbReference type="RefSeq" id="WP_168035638.1">
    <property type="nucleotide sequence ID" value="NZ_JAATJH010000001.1"/>
</dbReference>
<comment type="caution">
    <text evidence="6">The sequence shown here is derived from an EMBL/GenBank/DDBJ whole genome shotgun (WGS) entry which is preliminary data.</text>
</comment>
<evidence type="ECO:0000256" key="1">
    <source>
        <dbReference type="ARBA" id="ARBA00022729"/>
    </source>
</evidence>
<feature type="domain" description="Calx-beta" evidence="5">
    <location>
        <begin position="213"/>
        <end position="302"/>
    </location>
</feature>
<evidence type="ECO:0000256" key="2">
    <source>
        <dbReference type="ARBA" id="ARBA00022737"/>
    </source>
</evidence>
<dbReference type="PANTHER" id="PTHR42834:SF1">
    <property type="entry name" value="ENDONUCLEASE_EXONUCLEASE_PHOSPHATASE FAMILY PROTEIN (AFU_ORTHOLOGUE AFUA_3G09210)"/>
    <property type="match status" value="1"/>
</dbReference>
<feature type="signal peptide" evidence="4">
    <location>
        <begin position="1"/>
        <end position="18"/>
    </location>
</feature>
<name>A0ABX0X6J3_9BACT</name>
<dbReference type="InterPro" id="IPR038081">
    <property type="entry name" value="CalX-like_sf"/>
</dbReference>
<evidence type="ECO:0000256" key="4">
    <source>
        <dbReference type="SAM" id="SignalP"/>
    </source>
</evidence>